<dbReference type="InterPro" id="IPR020846">
    <property type="entry name" value="MFS_dom"/>
</dbReference>
<feature type="domain" description="Major facilitator superfamily (MFS) profile" evidence="8">
    <location>
        <begin position="14"/>
        <end position="93"/>
    </location>
</feature>
<dbReference type="InterPro" id="IPR050171">
    <property type="entry name" value="MFS_Transporters"/>
</dbReference>
<evidence type="ECO:0000313" key="9">
    <source>
        <dbReference type="EMBL" id="HER44422.1"/>
    </source>
</evidence>
<dbReference type="Gene3D" id="1.20.1250.20">
    <property type="entry name" value="MFS general substrate transporter like domains"/>
    <property type="match status" value="1"/>
</dbReference>
<proteinExistence type="predicted"/>
<dbReference type="PROSITE" id="PS50850">
    <property type="entry name" value="MFS"/>
    <property type="match status" value="1"/>
</dbReference>
<dbReference type="Proteomes" id="UP000886069">
    <property type="component" value="Unassembled WGS sequence"/>
</dbReference>
<name>A0A7V2AW93_UNCEI</name>
<protein>
    <submittedName>
        <fullName evidence="9">MFS transporter</fullName>
    </submittedName>
</protein>
<evidence type="ECO:0000256" key="1">
    <source>
        <dbReference type="ARBA" id="ARBA00004651"/>
    </source>
</evidence>
<comment type="caution">
    <text evidence="9">The sequence shown here is derived from an EMBL/GenBank/DDBJ whole genome shotgun (WGS) entry which is preliminary data.</text>
</comment>
<dbReference type="PANTHER" id="PTHR23517">
    <property type="entry name" value="RESISTANCE PROTEIN MDTM, PUTATIVE-RELATED-RELATED"/>
    <property type="match status" value="1"/>
</dbReference>
<dbReference type="GO" id="GO:0005886">
    <property type="term" value="C:plasma membrane"/>
    <property type="evidence" value="ECO:0007669"/>
    <property type="project" value="UniProtKB-SubCell"/>
</dbReference>
<dbReference type="AlphaFoldDB" id="A0A7V2AW93"/>
<feature type="non-terminal residue" evidence="9">
    <location>
        <position position="93"/>
    </location>
</feature>
<keyword evidence="5 7" id="KW-1133">Transmembrane helix</keyword>
<comment type="subcellular location">
    <subcellularLocation>
        <location evidence="1">Cell membrane</location>
        <topology evidence="1">Multi-pass membrane protein</topology>
    </subcellularLocation>
</comment>
<evidence type="ECO:0000256" key="4">
    <source>
        <dbReference type="ARBA" id="ARBA00022692"/>
    </source>
</evidence>
<sequence>MEQSSPRDEGLRSFPRSFWLANVMELFERGAYYGLNALLARYLTDKVGGGLGFEEDNVGLLQSVVYAATYIFPILGGALADRYGYRKMLLVAF</sequence>
<evidence type="ECO:0000256" key="5">
    <source>
        <dbReference type="ARBA" id="ARBA00022989"/>
    </source>
</evidence>
<reference evidence="9" key="1">
    <citation type="journal article" date="2020" name="mSystems">
        <title>Genome- and Community-Level Interaction Insights into Carbon Utilization and Element Cycling Functions of Hydrothermarchaeota in Hydrothermal Sediment.</title>
        <authorList>
            <person name="Zhou Z."/>
            <person name="Liu Y."/>
            <person name="Xu W."/>
            <person name="Pan J."/>
            <person name="Luo Z.H."/>
            <person name="Li M."/>
        </authorList>
    </citation>
    <scope>NUCLEOTIDE SEQUENCE [LARGE SCALE GENOMIC DNA]</scope>
    <source>
        <strain evidence="9">SpSt-1233</strain>
    </source>
</reference>
<evidence type="ECO:0000256" key="3">
    <source>
        <dbReference type="ARBA" id="ARBA00022475"/>
    </source>
</evidence>
<evidence type="ECO:0000256" key="2">
    <source>
        <dbReference type="ARBA" id="ARBA00022448"/>
    </source>
</evidence>
<keyword evidence="3" id="KW-1003">Cell membrane</keyword>
<dbReference type="EMBL" id="DSEC01000592">
    <property type="protein sequence ID" value="HER44422.1"/>
    <property type="molecule type" value="Genomic_DNA"/>
</dbReference>
<keyword evidence="6 7" id="KW-0472">Membrane</keyword>
<evidence type="ECO:0000259" key="8">
    <source>
        <dbReference type="PROSITE" id="PS50850"/>
    </source>
</evidence>
<dbReference type="GO" id="GO:0022857">
    <property type="term" value="F:transmembrane transporter activity"/>
    <property type="evidence" value="ECO:0007669"/>
    <property type="project" value="InterPro"/>
</dbReference>
<dbReference type="SUPFAM" id="SSF103473">
    <property type="entry name" value="MFS general substrate transporter"/>
    <property type="match status" value="1"/>
</dbReference>
<keyword evidence="4 7" id="KW-0812">Transmembrane</keyword>
<feature type="transmembrane region" description="Helical" evidence="7">
    <location>
        <begin position="60"/>
        <end position="80"/>
    </location>
</feature>
<keyword evidence="2" id="KW-0813">Transport</keyword>
<dbReference type="PANTHER" id="PTHR23517:SF2">
    <property type="entry name" value="MULTIDRUG RESISTANCE PROTEIN MDTH"/>
    <property type="match status" value="1"/>
</dbReference>
<evidence type="ECO:0000256" key="6">
    <source>
        <dbReference type="ARBA" id="ARBA00023136"/>
    </source>
</evidence>
<evidence type="ECO:0000256" key="7">
    <source>
        <dbReference type="SAM" id="Phobius"/>
    </source>
</evidence>
<gene>
    <name evidence="9" type="ORF">ENO08_08185</name>
</gene>
<organism evidence="9">
    <name type="scientific">Eiseniibacteriota bacterium</name>
    <dbReference type="NCBI Taxonomy" id="2212470"/>
    <lineage>
        <taxon>Bacteria</taxon>
        <taxon>Candidatus Eiseniibacteriota</taxon>
    </lineage>
</organism>
<accession>A0A7V2AW93</accession>
<dbReference type="InterPro" id="IPR036259">
    <property type="entry name" value="MFS_trans_sf"/>
</dbReference>